<evidence type="ECO:0000256" key="2">
    <source>
        <dbReference type="SAM" id="Phobius"/>
    </source>
</evidence>
<dbReference type="PANTHER" id="PTHR35813:SF1">
    <property type="entry name" value="INNER MEMBRANE PROTEIN YBAN"/>
    <property type="match status" value="1"/>
</dbReference>
<dbReference type="Pfam" id="PF04304">
    <property type="entry name" value="DUF454"/>
    <property type="match status" value="1"/>
</dbReference>
<dbReference type="PIRSF" id="PIRSF016789">
    <property type="entry name" value="DUF454"/>
    <property type="match status" value="1"/>
</dbReference>
<organism evidence="3 4">
    <name type="scientific">Idiomarina seosinensis</name>
    <dbReference type="NCBI Taxonomy" id="281739"/>
    <lineage>
        <taxon>Bacteria</taxon>
        <taxon>Pseudomonadati</taxon>
        <taxon>Pseudomonadota</taxon>
        <taxon>Gammaproteobacteria</taxon>
        <taxon>Alteromonadales</taxon>
        <taxon>Idiomarinaceae</taxon>
        <taxon>Idiomarina</taxon>
    </lineage>
</organism>
<keyword evidence="1" id="KW-1003">Cell membrane</keyword>
<protein>
    <recommendedName>
        <fullName evidence="1">Inner membrane protein</fullName>
    </recommendedName>
</protein>
<feature type="transmembrane region" description="Helical" evidence="2">
    <location>
        <begin position="100"/>
        <end position="118"/>
    </location>
</feature>
<dbReference type="AlphaFoldDB" id="A0A432ZFG2"/>
<proteinExistence type="predicted"/>
<evidence type="ECO:0000313" key="4">
    <source>
        <dbReference type="Proteomes" id="UP000287908"/>
    </source>
</evidence>
<name>A0A432ZFG2_9GAMM</name>
<dbReference type="InterPro" id="IPR007401">
    <property type="entry name" value="DUF454"/>
</dbReference>
<evidence type="ECO:0000256" key="1">
    <source>
        <dbReference type="PIRNR" id="PIRNR016789"/>
    </source>
</evidence>
<dbReference type="PANTHER" id="PTHR35813">
    <property type="entry name" value="INNER MEMBRANE PROTEIN YBAN"/>
    <property type="match status" value="1"/>
</dbReference>
<accession>A0A432ZFG2</accession>
<keyword evidence="4" id="KW-1185">Reference proteome</keyword>
<feature type="transmembrane region" description="Helical" evidence="2">
    <location>
        <begin position="75"/>
        <end position="94"/>
    </location>
</feature>
<comment type="caution">
    <text evidence="3">The sequence shown here is derived from an EMBL/GenBank/DDBJ whole genome shotgun (WGS) entry which is preliminary data.</text>
</comment>
<dbReference type="EMBL" id="PIQF01000002">
    <property type="protein sequence ID" value="RUO76082.1"/>
    <property type="molecule type" value="Genomic_DNA"/>
</dbReference>
<feature type="transmembrane region" description="Helical" evidence="2">
    <location>
        <begin position="7"/>
        <end position="26"/>
    </location>
</feature>
<sequence length="138" mass="15696">MQWVSIVFWRCFALVFVALGFVGLLLPVMPTVPFLIAALWAASKGWPSLEAKLLSHPKYGPDIRAWRERRCIRRNAKWAATIMMAGGYIVLWFMKFPPTYLKIIVGIVLTTVAIWVWLRPEPQILPKTSGVADENPKS</sequence>
<dbReference type="GO" id="GO:0005886">
    <property type="term" value="C:plasma membrane"/>
    <property type="evidence" value="ECO:0007669"/>
    <property type="project" value="UniProtKB-SubCell"/>
</dbReference>
<dbReference type="Proteomes" id="UP000287908">
    <property type="component" value="Unassembled WGS sequence"/>
</dbReference>
<dbReference type="RefSeq" id="WP_126784805.1">
    <property type="nucleotide sequence ID" value="NZ_PIQF01000002.1"/>
</dbReference>
<keyword evidence="2" id="KW-0812">Transmembrane</keyword>
<reference evidence="3 4" key="1">
    <citation type="journal article" date="2011" name="Front. Microbiol.">
        <title>Genomic signatures of strain selection and enhancement in Bacillus atrophaeus var. globigii, a historical biowarfare simulant.</title>
        <authorList>
            <person name="Gibbons H.S."/>
            <person name="Broomall S.M."/>
            <person name="McNew L.A."/>
            <person name="Daligault H."/>
            <person name="Chapman C."/>
            <person name="Bruce D."/>
            <person name="Karavis M."/>
            <person name="Krepps M."/>
            <person name="McGregor P.A."/>
            <person name="Hong C."/>
            <person name="Park K.H."/>
            <person name="Akmal A."/>
            <person name="Feldman A."/>
            <person name="Lin J.S."/>
            <person name="Chang W.E."/>
            <person name="Higgs B.W."/>
            <person name="Demirev P."/>
            <person name="Lindquist J."/>
            <person name="Liem A."/>
            <person name="Fochler E."/>
            <person name="Read T.D."/>
            <person name="Tapia R."/>
            <person name="Johnson S."/>
            <person name="Bishop-Lilly K.A."/>
            <person name="Detter C."/>
            <person name="Han C."/>
            <person name="Sozhamannan S."/>
            <person name="Rosenzweig C.N."/>
            <person name="Skowronski E.W."/>
        </authorList>
    </citation>
    <scope>NUCLEOTIDE SEQUENCE [LARGE SCALE GENOMIC DNA]</scope>
    <source>
        <strain evidence="3 4">CL-SP19</strain>
    </source>
</reference>
<dbReference type="OrthoDB" id="9816293at2"/>
<evidence type="ECO:0000313" key="3">
    <source>
        <dbReference type="EMBL" id="RUO76082.1"/>
    </source>
</evidence>
<comment type="subcellular location">
    <subcellularLocation>
        <location evidence="1">Cell inner membrane</location>
        <topology evidence="1">Multi-pass membrane protein</topology>
    </subcellularLocation>
</comment>
<keyword evidence="2" id="KW-1133">Transmembrane helix</keyword>
<keyword evidence="1" id="KW-0997">Cell inner membrane</keyword>
<gene>
    <name evidence="3" type="ORF">CWI81_08175</name>
</gene>
<keyword evidence="1 2" id="KW-0472">Membrane</keyword>